<evidence type="ECO:0000313" key="1">
    <source>
        <dbReference type="EMBL" id="KAG0427299.1"/>
    </source>
</evidence>
<reference evidence="1 2" key="1">
    <citation type="journal article" date="2020" name="Cell">
        <title>Large-Scale Comparative Analyses of Tick Genomes Elucidate Their Genetic Diversity and Vector Capacities.</title>
        <authorList>
            <consortium name="Tick Genome and Microbiome Consortium (TIGMIC)"/>
            <person name="Jia N."/>
            <person name="Wang J."/>
            <person name="Shi W."/>
            <person name="Du L."/>
            <person name="Sun Y."/>
            <person name="Zhan W."/>
            <person name="Jiang J.F."/>
            <person name="Wang Q."/>
            <person name="Zhang B."/>
            <person name="Ji P."/>
            <person name="Bell-Sakyi L."/>
            <person name="Cui X.M."/>
            <person name="Yuan T.T."/>
            <person name="Jiang B.G."/>
            <person name="Yang W.F."/>
            <person name="Lam T.T."/>
            <person name="Chang Q.C."/>
            <person name="Ding S.J."/>
            <person name="Wang X.J."/>
            <person name="Zhu J.G."/>
            <person name="Ruan X.D."/>
            <person name="Zhao L."/>
            <person name="Wei J.T."/>
            <person name="Ye R.Z."/>
            <person name="Que T.C."/>
            <person name="Du C.H."/>
            <person name="Zhou Y.H."/>
            <person name="Cheng J.X."/>
            <person name="Dai P.F."/>
            <person name="Guo W.B."/>
            <person name="Han X.H."/>
            <person name="Huang E.J."/>
            <person name="Li L.F."/>
            <person name="Wei W."/>
            <person name="Gao Y.C."/>
            <person name="Liu J.Z."/>
            <person name="Shao H.Z."/>
            <person name="Wang X."/>
            <person name="Wang C.C."/>
            <person name="Yang T.C."/>
            <person name="Huo Q.B."/>
            <person name="Li W."/>
            <person name="Chen H.Y."/>
            <person name="Chen S.E."/>
            <person name="Zhou L.G."/>
            <person name="Ni X.B."/>
            <person name="Tian J.H."/>
            <person name="Sheng Y."/>
            <person name="Liu T."/>
            <person name="Pan Y.S."/>
            <person name="Xia L.Y."/>
            <person name="Li J."/>
            <person name="Zhao F."/>
            <person name="Cao W.C."/>
        </authorList>
    </citation>
    <scope>NUCLEOTIDE SEQUENCE [LARGE SCALE GENOMIC DNA]</scope>
    <source>
        <strain evidence="1">Iper-2018</strain>
    </source>
</reference>
<evidence type="ECO:0000313" key="2">
    <source>
        <dbReference type="Proteomes" id="UP000805193"/>
    </source>
</evidence>
<proteinExistence type="predicted"/>
<accession>A0AC60Q1E7</accession>
<comment type="caution">
    <text evidence="1">The sequence shown here is derived from an EMBL/GenBank/DDBJ whole genome shotgun (WGS) entry which is preliminary data.</text>
</comment>
<feature type="non-terminal residue" evidence="1">
    <location>
        <position position="631"/>
    </location>
</feature>
<dbReference type="Proteomes" id="UP000805193">
    <property type="component" value="Unassembled WGS sequence"/>
</dbReference>
<organism evidence="1 2">
    <name type="scientific">Ixodes persulcatus</name>
    <name type="common">Taiga tick</name>
    <dbReference type="NCBI Taxonomy" id="34615"/>
    <lineage>
        <taxon>Eukaryota</taxon>
        <taxon>Metazoa</taxon>
        <taxon>Ecdysozoa</taxon>
        <taxon>Arthropoda</taxon>
        <taxon>Chelicerata</taxon>
        <taxon>Arachnida</taxon>
        <taxon>Acari</taxon>
        <taxon>Parasitiformes</taxon>
        <taxon>Ixodida</taxon>
        <taxon>Ixodoidea</taxon>
        <taxon>Ixodidae</taxon>
        <taxon>Ixodinae</taxon>
        <taxon>Ixodes</taxon>
    </lineage>
</organism>
<name>A0AC60Q1E7_IXOPE</name>
<sequence length="631" mass="70614">MVSLKNALRVATLNVPGFAARLRQQQLYWQFTEHDLGIVEIQKTKVGSEDKTDYMVLPFLAQYEVCLCQHGRRRPYIGAYNMNNDYNYYNPNMNNRRHFQWSQDALPFYYLSAYWSGLFSALLTIVLGLSVSLLTAEVSAMEKLVEYAVFAVLMVANFGLGLYFSFYKRAREVTAEEVFLGSNTLRMLPLALSALASIMSSLGIIGVTGHVYAYGIHVYWNHILAPLNALIIAYIIIPVIYKLKVTSVFEYLCMRYGNIVGLTSCVIYFFLSLTDGVSLSEIQSTHLPDAVTTAARLTPSEAKETYFKIRDVQNVLIVDTYRPSAQQKLLQTTKLIIAKRDYAVTSYPWAPTNSCKGVIHGVASLTAPDELIANIESNVPVLTARRIGKTETALITFGRHIRGLYYRRLQFRCHPHKPKSQQCQSCHQLGHRAEVCPKKGKLTAFPYCVNCKEEHASKDPNCPAKKQADAQATLAAYKRRVQQRPKATTIPNTLRTPPPPPKPKGGKASATPSPPHQPTPPSDKVPSANSRPENYRLPPISRGSTQRHRRTRTLSRNNKVREPLRSTLHPTHASRPKSIPQPITASDTYKQALLAAKRTPTTPNTVKAINAAPENQHMDTLPPPSQPVTPQ</sequence>
<protein>
    <submittedName>
        <fullName evidence="1">Uncharacterized protein</fullName>
    </submittedName>
</protein>
<keyword evidence="2" id="KW-1185">Reference proteome</keyword>
<gene>
    <name evidence="1" type="ORF">HPB47_025644</name>
</gene>
<dbReference type="EMBL" id="JABSTQ010009642">
    <property type="protein sequence ID" value="KAG0427299.1"/>
    <property type="molecule type" value="Genomic_DNA"/>
</dbReference>